<evidence type="ECO:0000256" key="3">
    <source>
        <dbReference type="SAM" id="Phobius"/>
    </source>
</evidence>
<proteinExistence type="inferred from homology"/>
<evidence type="ECO:0000313" key="4">
    <source>
        <dbReference type="EMBL" id="MZP41541.1"/>
    </source>
</evidence>
<evidence type="ECO:0000256" key="2">
    <source>
        <dbReference type="ARBA" id="ARBA00023136"/>
    </source>
</evidence>
<dbReference type="GO" id="GO:0009847">
    <property type="term" value="P:spore germination"/>
    <property type="evidence" value="ECO:0007669"/>
    <property type="project" value="InterPro"/>
</dbReference>
<dbReference type="PIRSF" id="PIRSF005690">
    <property type="entry name" value="GerBA"/>
    <property type="match status" value="1"/>
</dbReference>
<organism evidence="4 5">
    <name type="scientific">Heliomicrobium gestii</name>
    <name type="common">Heliobacterium gestii</name>
    <dbReference type="NCBI Taxonomy" id="2699"/>
    <lineage>
        <taxon>Bacteria</taxon>
        <taxon>Bacillati</taxon>
        <taxon>Bacillota</taxon>
        <taxon>Clostridia</taxon>
        <taxon>Eubacteriales</taxon>
        <taxon>Heliobacteriaceae</taxon>
        <taxon>Heliomicrobium</taxon>
    </lineage>
</organism>
<sequence length="565" mass="63402">MKKPSNRLDKVNSFLKNLVSVNQPIVEKEFSLSPSRPPVRRFLEEKKNGKSRKTTPLPLDQKTLQQVLKGRFHAKRNPDFVVRTLSAPWSEITIAFYNSITDRELMQSAVVGPLVEYSGDIEEITPDKLASSLTYCHIVDTVATVEEAVEKIVNGMTFIHVDNLPWSLVVDLRDQQSRNIESPRIETVIPGPYDAFVEVAQKNLSLLRMRLAIAGFVAEALPAGRRNRGPMYLLYIDGLTNPKIVREMRRRLRAIDIDMIYNLGMVEQYIQDQPRSLFSQVLITERPDRTVAHLLEGSVAVLLEGSPLAMIAPVTFWAQLHSPEDIYFRWPIGTFSRIVRLIGLFFSLYLPALYVAMVTFHPEMLPTELMLSIAAARERVPFPSFLAVLFLELAFEFIREAALRVPKVIGTTIGIVGAVIIGQAVVQAGIVSPVMIIVMAITVLAGFSMPQYTLTFSLRLVRLINLLLGTVFGFYGILLGLVALICHAVGLRSLGMPFLVPVAPAKKRFLLPFVRRSPFVQEQRPGYARPKDIVKAKKVTRPWDPATPLELITLQEAAGEVRRRG</sequence>
<dbReference type="PANTHER" id="PTHR22550:SF5">
    <property type="entry name" value="LEUCINE ZIPPER PROTEIN 4"/>
    <property type="match status" value="1"/>
</dbReference>
<keyword evidence="2 3" id="KW-0472">Membrane</keyword>
<evidence type="ECO:0000256" key="1">
    <source>
        <dbReference type="ARBA" id="ARBA00005278"/>
    </source>
</evidence>
<keyword evidence="3" id="KW-1133">Transmembrane helix</keyword>
<feature type="transmembrane region" description="Helical" evidence="3">
    <location>
        <begin position="380"/>
        <end position="398"/>
    </location>
</feature>
<feature type="transmembrane region" description="Helical" evidence="3">
    <location>
        <begin position="430"/>
        <end position="448"/>
    </location>
</feature>
<dbReference type="Proteomes" id="UP000471031">
    <property type="component" value="Unassembled WGS sequence"/>
</dbReference>
<comment type="similarity">
    <text evidence="1">Belongs to the GerABKA family.</text>
</comment>
<evidence type="ECO:0000313" key="5">
    <source>
        <dbReference type="Proteomes" id="UP000471031"/>
    </source>
</evidence>
<dbReference type="OrthoDB" id="9772630at2"/>
<feature type="transmembrane region" description="Helical" evidence="3">
    <location>
        <begin position="405"/>
        <end position="424"/>
    </location>
</feature>
<protein>
    <recommendedName>
        <fullName evidence="6">Spore germination protein</fullName>
    </recommendedName>
</protein>
<keyword evidence="5" id="KW-1185">Reference proteome</keyword>
<feature type="transmembrane region" description="Helical" evidence="3">
    <location>
        <begin position="338"/>
        <end position="360"/>
    </location>
</feature>
<evidence type="ECO:0008006" key="6">
    <source>
        <dbReference type="Google" id="ProtNLM"/>
    </source>
</evidence>
<reference evidence="4 5" key="1">
    <citation type="submission" date="2020-01" db="EMBL/GenBank/DDBJ databases">
        <title>Whole genome sequence of Heliobacterium gestii DSM 11169.</title>
        <authorList>
            <person name="Kyndt J.A."/>
            <person name="Meyer T.E."/>
        </authorList>
    </citation>
    <scope>NUCLEOTIDE SEQUENCE [LARGE SCALE GENOMIC DNA]</scope>
    <source>
        <strain evidence="4 5">DSM 11169</strain>
    </source>
</reference>
<dbReference type="Pfam" id="PF03323">
    <property type="entry name" value="GerA"/>
    <property type="match status" value="1"/>
</dbReference>
<dbReference type="InterPro" id="IPR004995">
    <property type="entry name" value="Spore_Ger"/>
</dbReference>
<gene>
    <name evidence="4" type="ORF">GTO89_00660</name>
</gene>
<dbReference type="InterPro" id="IPR050768">
    <property type="entry name" value="UPF0353/GerABKA_families"/>
</dbReference>
<accession>A0A845L7I0</accession>
<name>A0A845L7I0_HELGE</name>
<dbReference type="PANTHER" id="PTHR22550">
    <property type="entry name" value="SPORE GERMINATION PROTEIN"/>
    <property type="match status" value="1"/>
</dbReference>
<dbReference type="RefSeq" id="WP_161260128.1">
    <property type="nucleotide sequence ID" value="NZ_JAFBDC010000001.1"/>
</dbReference>
<feature type="transmembrane region" description="Helical" evidence="3">
    <location>
        <begin position="460"/>
        <end position="485"/>
    </location>
</feature>
<dbReference type="GO" id="GO:0016020">
    <property type="term" value="C:membrane"/>
    <property type="evidence" value="ECO:0007669"/>
    <property type="project" value="InterPro"/>
</dbReference>
<dbReference type="EMBL" id="WXEX01000001">
    <property type="protein sequence ID" value="MZP41541.1"/>
    <property type="molecule type" value="Genomic_DNA"/>
</dbReference>
<keyword evidence="3" id="KW-0812">Transmembrane</keyword>
<dbReference type="AlphaFoldDB" id="A0A845L7I0"/>
<comment type="caution">
    <text evidence="4">The sequence shown here is derived from an EMBL/GenBank/DDBJ whole genome shotgun (WGS) entry which is preliminary data.</text>
</comment>